<dbReference type="Gene3D" id="3.40.50.970">
    <property type="match status" value="2"/>
</dbReference>
<organism evidence="8 9">
    <name type="scientific">Pseudarthrobacter humi</name>
    <dbReference type="NCBI Taxonomy" id="2952523"/>
    <lineage>
        <taxon>Bacteria</taxon>
        <taxon>Bacillati</taxon>
        <taxon>Actinomycetota</taxon>
        <taxon>Actinomycetes</taxon>
        <taxon>Micrococcales</taxon>
        <taxon>Micrococcaceae</taxon>
        <taxon>Pseudarthrobacter</taxon>
    </lineage>
</organism>
<dbReference type="PROSITE" id="PS00187">
    <property type="entry name" value="TPP_ENZYMES"/>
    <property type="match status" value="1"/>
</dbReference>
<dbReference type="PANTHER" id="PTHR18968:SF13">
    <property type="entry name" value="ACETOLACTATE SYNTHASE CATALYTIC SUBUNIT, MITOCHONDRIAL"/>
    <property type="match status" value="1"/>
</dbReference>
<name>A0ABT1LVL1_9MICC</name>
<evidence type="ECO:0000259" key="6">
    <source>
        <dbReference type="Pfam" id="PF02775"/>
    </source>
</evidence>
<keyword evidence="3 4" id="KW-0786">Thiamine pyrophosphate</keyword>
<dbReference type="CDD" id="cd00568">
    <property type="entry name" value="TPP_enzymes"/>
    <property type="match status" value="1"/>
</dbReference>
<evidence type="ECO:0000313" key="9">
    <source>
        <dbReference type="Proteomes" id="UP001524318"/>
    </source>
</evidence>
<protein>
    <submittedName>
        <fullName evidence="8">Acetolactate synthase catalytic subunit</fullName>
    </submittedName>
</protein>
<dbReference type="CDD" id="cd07035">
    <property type="entry name" value="TPP_PYR_POX_like"/>
    <property type="match status" value="1"/>
</dbReference>
<reference evidence="8 9" key="1">
    <citation type="submission" date="2022-06" db="EMBL/GenBank/DDBJ databases">
        <title>Pseudarthrobacter sp. strain RMG13 Genome sequencing and assembly.</title>
        <authorList>
            <person name="Kim I."/>
        </authorList>
    </citation>
    <scope>NUCLEOTIDE SEQUENCE [LARGE SCALE GENOMIC DNA]</scope>
    <source>
        <strain evidence="8 9">RMG13</strain>
    </source>
</reference>
<accession>A0ABT1LVL1</accession>
<dbReference type="InterPro" id="IPR045229">
    <property type="entry name" value="TPP_enz"/>
</dbReference>
<comment type="similarity">
    <text evidence="2 4">Belongs to the TPP enzyme family.</text>
</comment>
<dbReference type="Pfam" id="PF00205">
    <property type="entry name" value="TPP_enzyme_M"/>
    <property type="match status" value="1"/>
</dbReference>
<dbReference type="SUPFAM" id="SSF52467">
    <property type="entry name" value="DHS-like NAD/FAD-binding domain"/>
    <property type="match status" value="1"/>
</dbReference>
<dbReference type="RefSeq" id="WP_254753246.1">
    <property type="nucleotide sequence ID" value="NZ_JANCLV010000027.1"/>
</dbReference>
<feature type="domain" description="Thiamine pyrophosphate enzyme central" evidence="5">
    <location>
        <begin position="194"/>
        <end position="330"/>
    </location>
</feature>
<evidence type="ECO:0000313" key="8">
    <source>
        <dbReference type="EMBL" id="MCP9002061.1"/>
    </source>
</evidence>
<gene>
    <name evidence="8" type="ORF">NFC73_20365</name>
</gene>
<dbReference type="Gene3D" id="3.40.50.1220">
    <property type="entry name" value="TPP-binding domain"/>
    <property type="match status" value="1"/>
</dbReference>
<sequence>MPTVAEIMVAAFRRHGVTDVFGQSLPSAFFLAAEKAGIRQIPYRTENAGGAMADAFARVSNRIALVGAQNGPAATLLVPPLAEAMKASSPVIAIVQEVPVSQRGRNAFQEFDHVALFASCTKWVKQLDDPTRINDYVDMAVTIATTGRPGPVALLVPRDVLLMDVEQTEVIARTSQMGGFPLDRSRPDGARVVEAAKLLAEAVSPLIVAGGGVHLSGAVKALGQLQELSGIPVATTNMGKGAVSETHELSLGVIGNALGAKAPNYLTRPLVEDADVVLFVGTRTNENGTDAWKLFPRDATYIHLDVDGVEIGRNYQAVRLVGDARLGLEDIIAELGKIDLTRRDQSRPCAASRIALAKTAAAVDVEQLRANQPSNKLTPQYVMSILNEHLKADDIAVADASYSTLWMSNYLTAKSAGQRFISPRGLAGLGWGLPMAMGAQAAFPDKRVVCISGDGGYGHVWAEMEAAVRSNQPIVSVLLNNSILGFQKHAELNSFSEFTTAIPFSPVDHAAIARAVGAQASRVTTPAELETALKAAFSGSQFFLIEVITDADSYPAIAAWDSNPPETIR</sequence>
<evidence type="ECO:0000259" key="7">
    <source>
        <dbReference type="Pfam" id="PF02776"/>
    </source>
</evidence>
<evidence type="ECO:0000256" key="4">
    <source>
        <dbReference type="RuleBase" id="RU362132"/>
    </source>
</evidence>
<feature type="domain" description="Thiamine pyrophosphate enzyme N-terminal TPP-binding" evidence="7">
    <location>
        <begin position="3"/>
        <end position="116"/>
    </location>
</feature>
<dbReference type="InterPro" id="IPR011766">
    <property type="entry name" value="TPP_enzyme_TPP-bd"/>
</dbReference>
<dbReference type="InterPro" id="IPR012000">
    <property type="entry name" value="Thiamin_PyroP_enz_cen_dom"/>
</dbReference>
<proteinExistence type="inferred from homology"/>
<keyword evidence="9" id="KW-1185">Reference proteome</keyword>
<dbReference type="InterPro" id="IPR012001">
    <property type="entry name" value="Thiamin_PyroP_enz_TPP-bd_dom"/>
</dbReference>
<comment type="cofactor">
    <cofactor evidence="1">
        <name>thiamine diphosphate</name>
        <dbReference type="ChEBI" id="CHEBI:58937"/>
    </cofactor>
</comment>
<evidence type="ECO:0000256" key="3">
    <source>
        <dbReference type="ARBA" id="ARBA00023052"/>
    </source>
</evidence>
<evidence type="ECO:0000256" key="2">
    <source>
        <dbReference type="ARBA" id="ARBA00007812"/>
    </source>
</evidence>
<dbReference type="Proteomes" id="UP001524318">
    <property type="component" value="Unassembled WGS sequence"/>
</dbReference>
<evidence type="ECO:0000256" key="1">
    <source>
        <dbReference type="ARBA" id="ARBA00001964"/>
    </source>
</evidence>
<dbReference type="NCBIfam" id="NF004772">
    <property type="entry name" value="PRK06112.1"/>
    <property type="match status" value="1"/>
</dbReference>
<dbReference type="InterPro" id="IPR029061">
    <property type="entry name" value="THDP-binding"/>
</dbReference>
<dbReference type="Pfam" id="PF02775">
    <property type="entry name" value="TPP_enzyme_C"/>
    <property type="match status" value="1"/>
</dbReference>
<dbReference type="InterPro" id="IPR000399">
    <property type="entry name" value="TPP-bd_CS"/>
</dbReference>
<dbReference type="SUPFAM" id="SSF52518">
    <property type="entry name" value="Thiamin diphosphate-binding fold (THDP-binding)"/>
    <property type="match status" value="2"/>
</dbReference>
<dbReference type="InterPro" id="IPR029035">
    <property type="entry name" value="DHS-like_NAD/FAD-binding_dom"/>
</dbReference>
<evidence type="ECO:0000259" key="5">
    <source>
        <dbReference type="Pfam" id="PF00205"/>
    </source>
</evidence>
<feature type="domain" description="Thiamine pyrophosphate enzyme TPP-binding" evidence="6">
    <location>
        <begin position="400"/>
        <end position="547"/>
    </location>
</feature>
<dbReference type="PANTHER" id="PTHR18968">
    <property type="entry name" value="THIAMINE PYROPHOSPHATE ENZYMES"/>
    <property type="match status" value="1"/>
</dbReference>
<dbReference type="EMBL" id="JANCLV010000027">
    <property type="protein sequence ID" value="MCP9002061.1"/>
    <property type="molecule type" value="Genomic_DNA"/>
</dbReference>
<comment type="caution">
    <text evidence="8">The sequence shown here is derived from an EMBL/GenBank/DDBJ whole genome shotgun (WGS) entry which is preliminary data.</text>
</comment>
<dbReference type="Pfam" id="PF02776">
    <property type="entry name" value="TPP_enzyme_N"/>
    <property type="match status" value="1"/>
</dbReference>